<dbReference type="Proteomes" id="UP000594638">
    <property type="component" value="Unassembled WGS sequence"/>
</dbReference>
<organism evidence="2 3">
    <name type="scientific">Olea europaea subsp. europaea</name>
    <dbReference type="NCBI Taxonomy" id="158383"/>
    <lineage>
        <taxon>Eukaryota</taxon>
        <taxon>Viridiplantae</taxon>
        <taxon>Streptophyta</taxon>
        <taxon>Embryophyta</taxon>
        <taxon>Tracheophyta</taxon>
        <taxon>Spermatophyta</taxon>
        <taxon>Magnoliopsida</taxon>
        <taxon>eudicotyledons</taxon>
        <taxon>Gunneridae</taxon>
        <taxon>Pentapetalae</taxon>
        <taxon>asterids</taxon>
        <taxon>lamiids</taxon>
        <taxon>Lamiales</taxon>
        <taxon>Oleaceae</taxon>
        <taxon>Oleeae</taxon>
        <taxon>Olea</taxon>
    </lineage>
</organism>
<reference evidence="2 3" key="1">
    <citation type="submission" date="2019-12" db="EMBL/GenBank/DDBJ databases">
        <authorList>
            <person name="Alioto T."/>
            <person name="Alioto T."/>
            <person name="Gomez Garrido J."/>
        </authorList>
    </citation>
    <scope>NUCLEOTIDE SEQUENCE [LARGE SCALE GENOMIC DNA]</scope>
</reference>
<evidence type="ECO:0000313" key="2">
    <source>
        <dbReference type="EMBL" id="CAA2975467.1"/>
    </source>
</evidence>
<sequence>MRTTTISTLQSPPTPPPPPPFTNYQQKSPKTLTKQWIEGGKNNEKITSNTSSSLCRAARIIATTRVYTQRSMNVVVFGNEDLHCAIEMLDRGGRGEGKGEETRDRKREKGNVQGLKMKFGRVDRIG</sequence>
<accession>A0A8S0R8I5</accession>
<proteinExistence type="predicted"/>
<feature type="region of interest" description="Disordered" evidence="1">
    <location>
        <begin position="1"/>
        <end position="29"/>
    </location>
</feature>
<protein>
    <submittedName>
        <fullName evidence="2">Uncharacterized protein</fullName>
    </submittedName>
</protein>
<keyword evidence="3" id="KW-1185">Reference proteome</keyword>
<name>A0A8S0R8I5_OLEEU</name>
<feature type="compositionally biased region" description="Low complexity" evidence="1">
    <location>
        <begin position="1"/>
        <end position="11"/>
    </location>
</feature>
<dbReference type="EMBL" id="CACTIH010002268">
    <property type="protein sequence ID" value="CAA2975467.1"/>
    <property type="molecule type" value="Genomic_DNA"/>
</dbReference>
<evidence type="ECO:0000313" key="3">
    <source>
        <dbReference type="Proteomes" id="UP000594638"/>
    </source>
</evidence>
<gene>
    <name evidence="2" type="ORF">OLEA9_A109443</name>
</gene>
<feature type="compositionally biased region" description="Pro residues" evidence="1">
    <location>
        <begin position="12"/>
        <end position="21"/>
    </location>
</feature>
<dbReference type="AlphaFoldDB" id="A0A8S0R8I5"/>
<evidence type="ECO:0000256" key="1">
    <source>
        <dbReference type="SAM" id="MobiDB-lite"/>
    </source>
</evidence>
<feature type="region of interest" description="Disordered" evidence="1">
    <location>
        <begin position="91"/>
        <end position="110"/>
    </location>
</feature>
<comment type="caution">
    <text evidence="2">The sequence shown here is derived from an EMBL/GenBank/DDBJ whole genome shotgun (WGS) entry which is preliminary data.</text>
</comment>
<dbReference type="Gramene" id="OE9A109443T1">
    <property type="protein sequence ID" value="OE9A109443C1"/>
    <property type="gene ID" value="OE9A109443"/>
</dbReference>